<reference evidence="3" key="1">
    <citation type="submission" date="2017-02" db="UniProtKB">
        <authorList>
            <consortium name="WormBaseParasite"/>
        </authorList>
    </citation>
    <scope>IDENTIFICATION</scope>
</reference>
<dbReference type="EMBL" id="UYRR01032609">
    <property type="protein sequence ID" value="VDK56186.1"/>
    <property type="molecule type" value="Genomic_DNA"/>
</dbReference>
<sequence>MACTTNPERLNSMIKEALRGSFPSSLIGYLSDHDDSRSLLWEFFVSNRDEVIFGDVESSYYMLAAMKK</sequence>
<protein>
    <submittedName>
        <fullName evidence="3">MULE domain-containing protein</fullName>
    </submittedName>
</protein>
<accession>A0A0M3K656</accession>
<dbReference type="WBParaSite" id="ASIM_0001644701-mRNA-1">
    <property type="protein sequence ID" value="ASIM_0001644701-mRNA-1"/>
    <property type="gene ID" value="ASIM_0001644701"/>
</dbReference>
<dbReference type="Gene3D" id="1.25.50.20">
    <property type="match status" value="1"/>
</dbReference>
<keyword evidence="2" id="KW-1185">Reference proteome</keyword>
<evidence type="ECO:0000313" key="1">
    <source>
        <dbReference type="EMBL" id="VDK56186.1"/>
    </source>
</evidence>
<proteinExistence type="predicted"/>
<gene>
    <name evidence="1" type="ORF">ASIM_LOCUS15854</name>
</gene>
<dbReference type="AlphaFoldDB" id="A0A0M3K656"/>
<name>A0A0M3K656_ANISI</name>
<reference evidence="1 2" key="2">
    <citation type="submission" date="2018-11" db="EMBL/GenBank/DDBJ databases">
        <authorList>
            <consortium name="Pathogen Informatics"/>
        </authorList>
    </citation>
    <scope>NUCLEOTIDE SEQUENCE [LARGE SCALE GENOMIC DNA]</scope>
</reference>
<dbReference type="Proteomes" id="UP000267096">
    <property type="component" value="Unassembled WGS sequence"/>
</dbReference>
<organism evidence="3">
    <name type="scientific">Anisakis simplex</name>
    <name type="common">Herring worm</name>
    <dbReference type="NCBI Taxonomy" id="6269"/>
    <lineage>
        <taxon>Eukaryota</taxon>
        <taxon>Metazoa</taxon>
        <taxon>Ecdysozoa</taxon>
        <taxon>Nematoda</taxon>
        <taxon>Chromadorea</taxon>
        <taxon>Rhabditida</taxon>
        <taxon>Spirurina</taxon>
        <taxon>Ascaridomorpha</taxon>
        <taxon>Ascaridoidea</taxon>
        <taxon>Anisakidae</taxon>
        <taxon>Anisakis</taxon>
        <taxon>Anisakis simplex complex</taxon>
    </lineage>
</organism>
<evidence type="ECO:0000313" key="3">
    <source>
        <dbReference type="WBParaSite" id="ASIM_0001644701-mRNA-1"/>
    </source>
</evidence>
<evidence type="ECO:0000313" key="2">
    <source>
        <dbReference type="Proteomes" id="UP000267096"/>
    </source>
</evidence>